<feature type="domain" description="Acyltransferase 3" evidence="2">
    <location>
        <begin position="10"/>
        <end position="362"/>
    </location>
</feature>
<feature type="transmembrane region" description="Helical" evidence="1">
    <location>
        <begin position="347"/>
        <end position="366"/>
    </location>
</feature>
<feature type="transmembrane region" description="Helical" evidence="1">
    <location>
        <begin position="191"/>
        <end position="209"/>
    </location>
</feature>
<proteinExistence type="predicted"/>
<evidence type="ECO:0000313" key="3">
    <source>
        <dbReference type="EMBL" id="GAA4810600.1"/>
    </source>
</evidence>
<evidence type="ECO:0000256" key="1">
    <source>
        <dbReference type="SAM" id="Phobius"/>
    </source>
</evidence>
<feature type="transmembrane region" description="Helical" evidence="1">
    <location>
        <begin position="100"/>
        <end position="117"/>
    </location>
</feature>
<keyword evidence="3" id="KW-0808">Transferase</keyword>
<keyword evidence="3" id="KW-0012">Acyltransferase</keyword>
<keyword evidence="1" id="KW-0812">Transmembrane</keyword>
<dbReference type="PANTHER" id="PTHR36927">
    <property type="entry name" value="BLR4337 PROTEIN"/>
    <property type="match status" value="1"/>
</dbReference>
<feature type="transmembrane region" description="Helical" evidence="1">
    <location>
        <begin position="15"/>
        <end position="35"/>
    </location>
</feature>
<gene>
    <name evidence="3" type="ORF">GCM10023330_17160</name>
</gene>
<dbReference type="GO" id="GO:0016746">
    <property type="term" value="F:acyltransferase activity"/>
    <property type="evidence" value="ECO:0007669"/>
    <property type="project" value="UniProtKB-KW"/>
</dbReference>
<dbReference type="Pfam" id="PF01757">
    <property type="entry name" value="Acyl_transf_3"/>
    <property type="match status" value="1"/>
</dbReference>
<feature type="transmembrane region" description="Helical" evidence="1">
    <location>
        <begin position="253"/>
        <end position="270"/>
    </location>
</feature>
<dbReference type="PANTHER" id="PTHR36927:SF1">
    <property type="entry name" value="MDO-LIKE PROTEIN"/>
    <property type="match status" value="1"/>
</dbReference>
<dbReference type="RefSeq" id="WP_345276542.1">
    <property type="nucleotide sequence ID" value="NZ_BAABJW010000002.1"/>
</dbReference>
<protein>
    <submittedName>
        <fullName evidence="3">Acyltransferase family protein</fullName>
    </submittedName>
</protein>
<sequence>MNPHKTERLHALDSLRAIMMMLGIVLHSVITYIGGEPYTAWPIRDPNNFNTNLEWINAIIHIFRMPIFMVVAGFFAALLFYERGSQRMFRNRMSRITYPFFVFLVVLFVPVTGGMNYTKSVFSSNPNAFTDTLEQYTTLNSFLPTSTVHLWFLYYLIMFSVLSFALGLLFKKLPKTSQFIHNTFHSIFNHSLLRLMVFTLITIIILLIMDRYWVNTSTSLIPDLYTFIFYFFFYMFGWMLFKSKSLLNSFKKNDWLFTFLGTALFTWYFFTDLRSLDLWIIITIRSFCCWLLLFGITGLFIRFGSEHSAKMRYISDSSYWVYLMHLPLTIIIPALIVDWNISGVLKFLFVTITTGVICFVTYHYFVRNTFIGKFLNGRAYSRKLKDIKPEPTKNPNFRASASTSNA</sequence>
<feature type="transmembrane region" description="Helical" evidence="1">
    <location>
        <begin position="322"/>
        <end position="341"/>
    </location>
</feature>
<keyword evidence="1" id="KW-0472">Membrane</keyword>
<comment type="caution">
    <text evidence="3">The sequence shown here is derived from an EMBL/GenBank/DDBJ whole genome shotgun (WGS) entry which is preliminary data.</text>
</comment>
<dbReference type="InterPro" id="IPR002656">
    <property type="entry name" value="Acyl_transf_3_dom"/>
</dbReference>
<dbReference type="Proteomes" id="UP001501433">
    <property type="component" value="Unassembled WGS sequence"/>
</dbReference>
<feature type="transmembrane region" description="Helical" evidence="1">
    <location>
        <begin position="224"/>
        <end position="241"/>
    </location>
</feature>
<reference evidence="4" key="1">
    <citation type="journal article" date="2019" name="Int. J. Syst. Evol. Microbiol.">
        <title>The Global Catalogue of Microorganisms (GCM) 10K type strain sequencing project: providing services to taxonomists for standard genome sequencing and annotation.</title>
        <authorList>
            <consortium name="The Broad Institute Genomics Platform"/>
            <consortium name="The Broad Institute Genome Sequencing Center for Infectious Disease"/>
            <person name="Wu L."/>
            <person name="Ma J."/>
        </authorList>
    </citation>
    <scope>NUCLEOTIDE SEQUENCE [LARGE SCALE GENOMIC DNA]</scope>
    <source>
        <strain evidence="4">JCM 18325</strain>
    </source>
</reference>
<dbReference type="EMBL" id="BAABJW010000002">
    <property type="protein sequence ID" value="GAA4810600.1"/>
    <property type="molecule type" value="Genomic_DNA"/>
</dbReference>
<organism evidence="3 4">
    <name type="scientific">Litoribaculum gwangyangense</name>
    <dbReference type="NCBI Taxonomy" id="1130722"/>
    <lineage>
        <taxon>Bacteria</taxon>
        <taxon>Pseudomonadati</taxon>
        <taxon>Bacteroidota</taxon>
        <taxon>Flavobacteriia</taxon>
        <taxon>Flavobacteriales</taxon>
        <taxon>Flavobacteriaceae</taxon>
        <taxon>Litoribaculum</taxon>
    </lineage>
</organism>
<evidence type="ECO:0000259" key="2">
    <source>
        <dbReference type="Pfam" id="PF01757"/>
    </source>
</evidence>
<name>A0ABP9CHF8_9FLAO</name>
<keyword evidence="1" id="KW-1133">Transmembrane helix</keyword>
<feature type="transmembrane region" description="Helical" evidence="1">
    <location>
        <begin position="276"/>
        <end position="301"/>
    </location>
</feature>
<accession>A0ABP9CHF8</accession>
<evidence type="ECO:0000313" key="4">
    <source>
        <dbReference type="Proteomes" id="UP001501433"/>
    </source>
</evidence>
<dbReference type="InterPro" id="IPR050623">
    <property type="entry name" value="Glucan_succinyl_AcylTrfase"/>
</dbReference>
<feature type="transmembrane region" description="Helical" evidence="1">
    <location>
        <begin position="55"/>
        <end position="80"/>
    </location>
</feature>
<keyword evidence="4" id="KW-1185">Reference proteome</keyword>
<feature type="transmembrane region" description="Helical" evidence="1">
    <location>
        <begin position="151"/>
        <end position="170"/>
    </location>
</feature>